<dbReference type="Proteomes" id="UP001445268">
    <property type="component" value="Chromosome"/>
</dbReference>
<name>A0ABZ3E319_9GAMM</name>
<dbReference type="RefSeq" id="WP_342631555.1">
    <property type="nucleotide sequence ID" value="NZ_CP152380.1"/>
</dbReference>
<evidence type="ECO:0000313" key="1">
    <source>
        <dbReference type="EMBL" id="XAF54067.1"/>
    </source>
</evidence>
<organism evidence="1 2">
    <name type="scientific">Marinobacter alkaliphilus</name>
    <dbReference type="NCBI Taxonomy" id="254719"/>
    <lineage>
        <taxon>Bacteria</taxon>
        <taxon>Pseudomonadati</taxon>
        <taxon>Pseudomonadota</taxon>
        <taxon>Gammaproteobacteria</taxon>
        <taxon>Pseudomonadales</taxon>
        <taxon>Marinobacteraceae</taxon>
        <taxon>Marinobacter</taxon>
    </lineage>
</organism>
<dbReference type="EMBL" id="CP152380">
    <property type="protein sequence ID" value="XAF54067.1"/>
    <property type="molecule type" value="Genomic_DNA"/>
</dbReference>
<reference evidence="1 2" key="1">
    <citation type="submission" date="2024-04" db="EMBL/GenBank/DDBJ databases">
        <title>Marinobacter sp. SBY-1.</title>
        <authorList>
            <person name="Pan C."/>
        </authorList>
    </citation>
    <scope>NUCLEOTIDE SEQUENCE [LARGE SCALE GENOMIC DNA]</scope>
    <source>
        <strain evidence="1 2">SBY-1</strain>
    </source>
</reference>
<accession>A0ABZ3E319</accession>
<proteinExistence type="predicted"/>
<protein>
    <submittedName>
        <fullName evidence="1">Uncharacterized protein</fullName>
    </submittedName>
</protein>
<gene>
    <name evidence="1" type="ORF">AAGT77_00525</name>
</gene>
<evidence type="ECO:0000313" key="2">
    <source>
        <dbReference type="Proteomes" id="UP001445268"/>
    </source>
</evidence>
<keyword evidence="2" id="KW-1185">Reference proteome</keyword>
<sequence>MRVETSYEVVRRIESWVQSLPQKKITYILSEEAKSENYYSDYTVDYEIRIIPDNKKSLGITIWLSEGAIGFFFESYAAVAKLLNCRVRRHQRNLACGGTEPVRSIDGEGIIKICKQLGNAEIEFRALKSFGYLTGIFSDVELNAGGVLHSAVGQSQMIAQLISTIGVAQLVRVPYEAW</sequence>